<accession>A0ABU9GM60</accession>
<keyword evidence="2 4" id="KW-0378">Hydrolase</keyword>
<comment type="caution">
    <text evidence="4">The sequence shown here is derived from an EMBL/GenBank/DDBJ whole genome shotgun (WGS) entry which is preliminary data.</text>
</comment>
<protein>
    <submittedName>
        <fullName evidence="4">ADP compounds hydrolase NudE</fullName>
        <ecNumber evidence="4">3.6.1.-</ecNumber>
    </submittedName>
</protein>
<sequence>MSKSSLTLPKILNKSIVACSRFFQIETLQLRFSNGEERDFERMKGSKQGAVLIVPFYDKDTLLLIREYAAGTHSYELGFPKGLIDPGETPLEAADRELKEEVGFGAKEYSVLKKVVMAPSYFSSEMTLFVANDLYPERLPGDEPEPLEVIKWPLSKADELLARDDFQESRCISALLLVLKDLAQNNDIN</sequence>
<dbReference type="Proteomes" id="UP001369082">
    <property type="component" value="Unassembled WGS sequence"/>
</dbReference>
<keyword evidence="5" id="KW-1185">Reference proteome</keyword>
<evidence type="ECO:0000313" key="4">
    <source>
        <dbReference type="EMBL" id="MEL0628369.1"/>
    </source>
</evidence>
<dbReference type="PANTHER" id="PTHR11839:SF12">
    <property type="entry name" value="ADP COMPOUNDS HYDROLASE NUDE"/>
    <property type="match status" value="1"/>
</dbReference>
<dbReference type="RefSeq" id="WP_341596319.1">
    <property type="nucleotide sequence ID" value="NZ_JBAKAZ010000005.1"/>
</dbReference>
<dbReference type="PROSITE" id="PS00893">
    <property type="entry name" value="NUDIX_BOX"/>
    <property type="match status" value="1"/>
</dbReference>
<evidence type="ECO:0000256" key="1">
    <source>
        <dbReference type="ARBA" id="ARBA00001946"/>
    </source>
</evidence>
<reference evidence="4 5" key="1">
    <citation type="submission" date="2024-02" db="EMBL/GenBank/DDBJ databases">
        <title>Bacteria isolated from the canopy kelp, Nereocystis luetkeana.</title>
        <authorList>
            <person name="Pfister C.A."/>
            <person name="Younker I.T."/>
            <person name="Light S.H."/>
        </authorList>
    </citation>
    <scope>NUCLEOTIDE SEQUENCE [LARGE SCALE GENOMIC DNA]</scope>
    <source>
        <strain evidence="4 5">TI.1.05</strain>
    </source>
</reference>
<dbReference type="InterPro" id="IPR020084">
    <property type="entry name" value="NUDIX_hydrolase_CS"/>
</dbReference>
<dbReference type="SUPFAM" id="SSF55811">
    <property type="entry name" value="Nudix"/>
    <property type="match status" value="1"/>
</dbReference>
<dbReference type="InterPro" id="IPR015797">
    <property type="entry name" value="NUDIX_hydrolase-like_dom_sf"/>
</dbReference>
<dbReference type="Gene3D" id="3.90.79.10">
    <property type="entry name" value="Nucleoside Triphosphate Pyrophosphohydrolase"/>
    <property type="match status" value="1"/>
</dbReference>
<dbReference type="CDD" id="cd24156">
    <property type="entry name" value="NUDIX_ADPRase_NudE"/>
    <property type="match status" value="1"/>
</dbReference>
<dbReference type="PROSITE" id="PS51462">
    <property type="entry name" value="NUDIX"/>
    <property type="match status" value="1"/>
</dbReference>
<comment type="cofactor">
    <cofactor evidence="1">
        <name>Mg(2+)</name>
        <dbReference type="ChEBI" id="CHEBI:18420"/>
    </cofactor>
</comment>
<evidence type="ECO:0000259" key="3">
    <source>
        <dbReference type="PROSITE" id="PS51462"/>
    </source>
</evidence>
<name>A0ABU9GM60_9GAMM</name>
<dbReference type="GO" id="GO:0016787">
    <property type="term" value="F:hydrolase activity"/>
    <property type="evidence" value="ECO:0007669"/>
    <property type="project" value="UniProtKB-KW"/>
</dbReference>
<proteinExistence type="predicted"/>
<dbReference type="NCBIfam" id="NF008736">
    <property type="entry name" value="PRK11762.1"/>
    <property type="match status" value="1"/>
</dbReference>
<dbReference type="InterPro" id="IPR000086">
    <property type="entry name" value="NUDIX_hydrolase_dom"/>
</dbReference>
<evidence type="ECO:0000313" key="5">
    <source>
        <dbReference type="Proteomes" id="UP001369082"/>
    </source>
</evidence>
<dbReference type="PANTHER" id="PTHR11839">
    <property type="entry name" value="UDP/ADP-SUGAR PYROPHOSPHATASE"/>
    <property type="match status" value="1"/>
</dbReference>
<organism evidence="4 5">
    <name type="scientific">Psychromonas aquatilis</name>
    <dbReference type="NCBI Taxonomy" id="2005072"/>
    <lineage>
        <taxon>Bacteria</taxon>
        <taxon>Pseudomonadati</taxon>
        <taxon>Pseudomonadota</taxon>
        <taxon>Gammaproteobacteria</taxon>
        <taxon>Alteromonadales</taxon>
        <taxon>Psychromonadaceae</taxon>
        <taxon>Psychromonas</taxon>
    </lineage>
</organism>
<gene>
    <name evidence="4" type="primary">nudE</name>
    <name evidence="4" type="ORF">V6256_02000</name>
</gene>
<dbReference type="EC" id="3.6.1.-" evidence="4"/>
<evidence type="ECO:0000256" key="2">
    <source>
        <dbReference type="ARBA" id="ARBA00022801"/>
    </source>
</evidence>
<dbReference type="EMBL" id="JBAKAZ010000005">
    <property type="protein sequence ID" value="MEL0628369.1"/>
    <property type="molecule type" value="Genomic_DNA"/>
</dbReference>
<feature type="domain" description="Nudix hydrolase" evidence="3">
    <location>
        <begin position="43"/>
        <end position="179"/>
    </location>
</feature>
<dbReference type="Pfam" id="PF00293">
    <property type="entry name" value="NUDIX"/>
    <property type="match status" value="1"/>
</dbReference>